<reference evidence="1 2" key="1">
    <citation type="submission" date="2019-07" db="EMBL/GenBank/DDBJ databases">
        <title>The pathways for chlorine oxyanion respiration interact through the shared metabolite chlorate.</title>
        <authorList>
            <person name="Barnum T.P."/>
            <person name="Cheng Y."/>
            <person name="Hill K.A."/>
            <person name="Lucas L.N."/>
            <person name="Carlson H.K."/>
            <person name="Coates J.D."/>
        </authorList>
    </citation>
    <scope>NUCLEOTIDE SEQUENCE [LARGE SCALE GENOMIC DNA]</scope>
    <source>
        <strain evidence="1 2">SFB-1</strain>
    </source>
</reference>
<dbReference type="AlphaFoldDB" id="A0A557RKX3"/>
<gene>
    <name evidence="1" type="ORF">FHP89_01190</name>
</gene>
<dbReference type="Proteomes" id="UP000318349">
    <property type="component" value="Unassembled WGS sequence"/>
</dbReference>
<organism evidence="1 2">
    <name type="scientific">Denitromonas halophila</name>
    <dbReference type="NCBI Taxonomy" id="1629404"/>
    <lineage>
        <taxon>Bacteria</taxon>
        <taxon>Pseudomonadati</taxon>
        <taxon>Pseudomonadota</taxon>
        <taxon>Betaproteobacteria</taxon>
        <taxon>Rhodocyclales</taxon>
        <taxon>Zoogloeaceae</taxon>
        <taxon>Denitromonas</taxon>
    </lineage>
</organism>
<sequence length="169" mass="18891">MIATTPGRSAMRAVFVILLTLSLSACDEVYRYVKTGDVGWALKNALRDKKSTRIELAMLTTFQWDEFFLFGPYQPTDGVCRRLDLMSAACKSVITAESVDDSEMLMVFRYQGKVVHAEMHNRWHGDFTPASEKPFTPQTAIFSVTIEGEGAGGGDWLKLRAVRDITSVQ</sequence>
<evidence type="ECO:0000313" key="1">
    <source>
        <dbReference type="EMBL" id="TVO79400.1"/>
    </source>
</evidence>
<comment type="caution">
    <text evidence="1">The sequence shown here is derived from an EMBL/GenBank/DDBJ whole genome shotgun (WGS) entry which is preliminary data.</text>
</comment>
<proteinExistence type="predicted"/>
<protein>
    <submittedName>
        <fullName evidence="1">Uncharacterized protein</fullName>
    </submittedName>
</protein>
<evidence type="ECO:0000313" key="2">
    <source>
        <dbReference type="Proteomes" id="UP000318349"/>
    </source>
</evidence>
<name>A0A557RKX3_9RHOO</name>
<accession>A0A557RKX3</accession>
<dbReference type="EMBL" id="VMNI01000002">
    <property type="protein sequence ID" value="TVO79400.1"/>
    <property type="molecule type" value="Genomic_DNA"/>
</dbReference>